<evidence type="ECO:0000259" key="2">
    <source>
        <dbReference type="Pfam" id="PF14323"/>
    </source>
</evidence>
<dbReference type="InterPro" id="IPR025832">
    <property type="entry name" value="GxGYxYP_C"/>
</dbReference>
<dbReference type="Pfam" id="PF20957">
    <property type="entry name" value="GxGYxYP_N_2nd"/>
    <property type="match status" value="1"/>
</dbReference>
<gene>
    <name evidence="7" type="ORF">D7318_16665</name>
    <name evidence="6" type="ORF">D7319_15780</name>
</gene>
<evidence type="ECO:0000313" key="6">
    <source>
        <dbReference type="EMBL" id="RKN08379.1"/>
    </source>
</evidence>
<evidence type="ECO:0000313" key="8">
    <source>
        <dbReference type="Proteomes" id="UP000268652"/>
    </source>
</evidence>
<dbReference type="InterPro" id="IPR048310">
    <property type="entry name" value="GxGYxYP_N_2nd"/>
</dbReference>
<dbReference type="InterPro" id="IPR048309">
    <property type="entry name" value="GxGYxYP_N_3rd"/>
</dbReference>
<dbReference type="EMBL" id="RBDY01000011">
    <property type="protein sequence ID" value="RKN21587.1"/>
    <property type="molecule type" value="Genomic_DNA"/>
</dbReference>
<keyword evidence="1" id="KW-0732">Signal</keyword>
<accession>A0A3A9W6E0</accession>
<dbReference type="EMBL" id="RBDX01000011">
    <property type="protein sequence ID" value="RKN08379.1"/>
    <property type="molecule type" value="Genomic_DNA"/>
</dbReference>
<protein>
    <submittedName>
        <fullName evidence="6">Uncharacterized protein</fullName>
    </submittedName>
</protein>
<feature type="domain" description="GxGYxYP putative glycoside hydrolase third N-terminal" evidence="5">
    <location>
        <begin position="205"/>
        <end position="295"/>
    </location>
</feature>
<evidence type="ECO:0000259" key="4">
    <source>
        <dbReference type="Pfam" id="PF20957"/>
    </source>
</evidence>
<feature type="signal peptide" evidence="1">
    <location>
        <begin position="1"/>
        <end position="29"/>
    </location>
</feature>
<dbReference type="Pfam" id="PF20958">
    <property type="entry name" value="GxGYxYP_N_3rd"/>
    <property type="match status" value="1"/>
</dbReference>
<keyword evidence="8" id="KW-1185">Reference proteome</keyword>
<dbReference type="Pfam" id="PF16216">
    <property type="entry name" value="GxGYxYP_N"/>
    <property type="match status" value="1"/>
</dbReference>
<feature type="chain" id="PRO_5017289685" evidence="1">
    <location>
        <begin position="30"/>
        <end position="544"/>
    </location>
</feature>
<organism evidence="6 9">
    <name type="scientific">Streptomyces radicis</name>
    <dbReference type="NCBI Taxonomy" id="1750517"/>
    <lineage>
        <taxon>Bacteria</taxon>
        <taxon>Bacillati</taxon>
        <taxon>Actinomycetota</taxon>
        <taxon>Actinomycetes</taxon>
        <taxon>Kitasatosporales</taxon>
        <taxon>Streptomycetaceae</taxon>
        <taxon>Streptomyces</taxon>
    </lineage>
</organism>
<comment type="caution">
    <text evidence="6">The sequence shown here is derived from an EMBL/GenBank/DDBJ whole genome shotgun (WGS) entry which is preliminary data.</text>
</comment>
<proteinExistence type="predicted"/>
<dbReference type="PANTHER" id="PTHR37321:SF1">
    <property type="entry name" value="EXPORTED PROTEIN"/>
    <property type="match status" value="1"/>
</dbReference>
<dbReference type="Pfam" id="PF14323">
    <property type="entry name" value="GxGYxYP_C"/>
    <property type="match status" value="1"/>
</dbReference>
<dbReference type="AlphaFoldDB" id="A0A3A9W6E0"/>
<evidence type="ECO:0000256" key="1">
    <source>
        <dbReference type="SAM" id="SignalP"/>
    </source>
</evidence>
<feature type="domain" description="GxGYxYP putative glycoside hydrolase second N-terminal" evidence="4">
    <location>
        <begin position="134"/>
        <end position="200"/>
    </location>
</feature>
<evidence type="ECO:0000313" key="7">
    <source>
        <dbReference type="EMBL" id="RKN21587.1"/>
    </source>
</evidence>
<evidence type="ECO:0000259" key="5">
    <source>
        <dbReference type="Pfam" id="PF20958"/>
    </source>
</evidence>
<dbReference type="InterPro" id="IPR006311">
    <property type="entry name" value="TAT_signal"/>
</dbReference>
<dbReference type="OrthoDB" id="3799094at2"/>
<evidence type="ECO:0000259" key="3">
    <source>
        <dbReference type="Pfam" id="PF16216"/>
    </source>
</evidence>
<name>A0A3A9W6E0_9ACTN</name>
<dbReference type="PANTHER" id="PTHR37321">
    <property type="entry name" value="EXPORTED PROTEIN-RELATED"/>
    <property type="match status" value="1"/>
</dbReference>
<reference evidence="8 9" key="1">
    <citation type="submission" date="2018-09" db="EMBL/GenBank/DDBJ databases">
        <title>Streptomyces sp. nov. DS1-2, an endophytic actinomycete isolated from roots of Dendrobium scabrilingue.</title>
        <authorList>
            <person name="Kuncharoen N."/>
            <person name="Kudo T."/>
            <person name="Ohkuma M."/>
            <person name="Yuki M."/>
            <person name="Tanasupawat S."/>
        </authorList>
    </citation>
    <scope>NUCLEOTIDE SEQUENCE [LARGE SCALE GENOMIC DNA]</scope>
    <source>
        <strain evidence="6 9">AZ1-7</strain>
        <strain evidence="7 8">DS1-2</strain>
    </source>
</reference>
<dbReference type="RefSeq" id="WP_120697905.1">
    <property type="nucleotide sequence ID" value="NZ_RBDX01000011.1"/>
</dbReference>
<feature type="domain" description="GxGYxYP putative glycoside hydrolase first N-terminal" evidence="3">
    <location>
        <begin position="66"/>
        <end position="113"/>
    </location>
</feature>
<dbReference type="PROSITE" id="PS51318">
    <property type="entry name" value="TAT"/>
    <property type="match status" value="1"/>
</dbReference>
<evidence type="ECO:0000313" key="9">
    <source>
        <dbReference type="Proteomes" id="UP000275024"/>
    </source>
</evidence>
<dbReference type="InterPro" id="IPR038410">
    <property type="entry name" value="GxGYxYP_C_sf"/>
</dbReference>
<dbReference type="InterPro" id="IPR032626">
    <property type="entry name" value="GxGYxYP_N_1st"/>
</dbReference>
<dbReference type="Proteomes" id="UP000275024">
    <property type="component" value="Unassembled WGS sequence"/>
</dbReference>
<dbReference type="Gene3D" id="3.20.20.490">
    <property type="entry name" value="GxGYxYP glycoside hydrolase, C-terminal domain"/>
    <property type="match status" value="1"/>
</dbReference>
<dbReference type="Proteomes" id="UP000268652">
    <property type="component" value="Unassembled WGS sequence"/>
</dbReference>
<sequence length="544" mass="58403">MHLDRRTFLGTAAAAGAAIPLLGTATAHAAPPTAPTPTAAAGGVAAAGISWPGPQALPRFAAPTSLVTADLSGRTPSEQLTLISLQGIVNRTTPRVYLLADVGEGKTTWLPETGVPYGDPLPLRELVERFRGEITGAIIPDPELPQTISVATTLAGLEDAVIASATTAANLGLPVVEDLRGRFADELEASTWQIDNLWPRTERRMVCSMNTSLTAYLRDYSIANRALMVWLDYHDPAQRSLVARLADELPTHAPYIGWLRGDTAGAPYESPMVELLSRRSVHVLAADTAQNLTVWGGVRPPVDNSPPRPPTPALENKIYVTLVYSDGDNLQYAQHKMRQLWDDPARGEIPINWPVPPEILDAAPALYSWYQSTANPNDYLLSGPSGLGYVFPSAYPTATFDGFVQRTARYCAALGIDSTAIINRLDSVYEPLTEASVRSFADGMDPVGLFQNWSGWTTEQPIVAGVPIGRSRMALTQGELSAGLDVAAAEFDAAGGQRPVFATIFLAAWDMTPTLAAPVIAGLDDRFMAVRGDHFFRLVRQAAA</sequence>
<feature type="domain" description="GxGYxYP putative glycoside hydrolase C-terminal" evidence="2">
    <location>
        <begin position="316"/>
        <end position="540"/>
    </location>
</feature>